<feature type="domain" description="AB hydrolase-1" evidence="2">
    <location>
        <begin position="77"/>
        <end position="279"/>
    </location>
</feature>
<protein>
    <submittedName>
        <fullName evidence="3">Alpha/Beta hydrolase protein</fullName>
    </submittedName>
</protein>
<comment type="similarity">
    <text evidence="1">Belongs to the AB hydrolase superfamily. FUS2 hydrolase family.</text>
</comment>
<organism evidence="3 4">
    <name type="scientific">Phialemonium atrogriseum</name>
    <dbReference type="NCBI Taxonomy" id="1093897"/>
    <lineage>
        <taxon>Eukaryota</taxon>
        <taxon>Fungi</taxon>
        <taxon>Dikarya</taxon>
        <taxon>Ascomycota</taxon>
        <taxon>Pezizomycotina</taxon>
        <taxon>Sordariomycetes</taxon>
        <taxon>Sordariomycetidae</taxon>
        <taxon>Cephalothecales</taxon>
        <taxon>Cephalothecaceae</taxon>
        <taxon>Phialemonium</taxon>
    </lineage>
</organism>
<name>A0AAJ0BYB6_9PEZI</name>
<dbReference type="GeneID" id="85305581"/>
<dbReference type="SUPFAM" id="SSF53474">
    <property type="entry name" value="alpha/beta-Hydrolases"/>
    <property type="match status" value="1"/>
</dbReference>
<evidence type="ECO:0000256" key="1">
    <source>
        <dbReference type="ARBA" id="ARBA00038115"/>
    </source>
</evidence>
<keyword evidence="3" id="KW-0378">Hydrolase</keyword>
<dbReference type="PANTHER" id="PTHR22946:SF0">
    <property type="entry name" value="DIENELACTONE HYDROLASE DOMAIN-CONTAINING PROTEIN"/>
    <property type="match status" value="1"/>
</dbReference>
<dbReference type="InterPro" id="IPR000073">
    <property type="entry name" value="AB_hydrolase_1"/>
</dbReference>
<sequence length="287" mass="32240">MPRPNEVFLSLPDDTPKSSTTTINIAGFHVHLYGVSELTPEQAKDTVVLFHIHGRTRTYKDAEAIGHQLLHQIRQRGGNKKGLVIATFDNRNHGSRTVDNNAINDWKSGNPRHAQDMLSTMDGIVTDVQTVITFLESYVDGIFRPTQFIVTGLSLGGHASWDVLARDPRVNAAVIVVGCPDLTAMLLDRLGGYSSTADVPSGTEKWPKSVERLYLARDRSLTEIRGKKILVLNGAEDPLVPSRFTRPWVEKYAANNDVIFVEQEDTGHWMSYQMMERIEDWLQQFLN</sequence>
<proteinExistence type="inferred from homology"/>
<reference evidence="3" key="1">
    <citation type="submission" date="2023-06" db="EMBL/GenBank/DDBJ databases">
        <title>Genome-scale phylogeny and comparative genomics of the fungal order Sordariales.</title>
        <authorList>
            <consortium name="Lawrence Berkeley National Laboratory"/>
            <person name="Hensen N."/>
            <person name="Bonometti L."/>
            <person name="Westerberg I."/>
            <person name="Brannstrom I.O."/>
            <person name="Guillou S."/>
            <person name="Cros-Aarteil S."/>
            <person name="Calhoun S."/>
            <person name="Haridas S."/>
            <person name="Kuo A."/>
            <person name="Mondo S."/>
            <person name="Pangilinan J."/>
            <person name="Riley R."/>
            <person name="Labutti K."/>
            <person name="Andreopoulos B."/>
            <person name="Lipzen A."/>
            <person name="Chen C."/>
            <person name="Yanf M."/>
            <person name="Daum C."/>
            <person name="Ng V."/>
            <person name="Clum A."/>
            <person name="Steindorff A."/>
            <person name="Ohm R."/>
            <person name="Martin F."/>
            <person name="Silar P."/>
            <person name="Natvig D."/>
            <person name="Lalanne C."/>
            <person name="Gautier V."/>
            <person name="Ament-Velasquez S.L."/>
            <person name="Kruys A."/>
            <person name="Hutchinson M.I."/>
            <person name="Powell A.J."/>
            <person name="Barry K."/>
            <person name="Miller A.N."/>
            <person name="Grigoriev I.V."/>
            <person name="Debuchy R."/>
            <person name="Gladieux P."/>
            <person name="Thoren M.H."/>
            <person name="Johannesson H."/>
        </authorList>
    </citation>
    <scope>NUCLEOTIDE SEQUENCE</scope>
    <source>
        <strain evidence="3">8032-3</strain>
    </source>
</reference>
<keyword evidence="4" id="KW-1185">Reference proteome</keyword>
<evidence type="ECO:0000259" key="2">
    <source>
        <dbReference type="Pfam" id="PF12697"/>
    </source>
</evidence>
<dbReference type="RefSeq" id="XP_060281505.1">
    <property type="nucleotide sequence ID" value="XM_060422394.1"/>
</dbReference>
<dbReference type="InterPro" id="IPR050261">
    <property type="entry name" value="FrsA_esterase"/>
</dbReference>
<evidence type="ECO:0000313" key="4">
    <source>
        <dbReference type="Proteomes" id="UP001244011"/>
    </source>
</evidence>
<accession>A0AAJ0BYB6</accession>
<dbReference type="EMBL" id="MU839016">
    <property type="protein sequence ID" value="KAK1765292.1"/>
    <property type="molecule type" value="Genomic_DNA"/>
</dbReference>
<gene>
    <name evidence="3" type="ORF">QBC33DRAFT_176072</name>
</gene>
<dbReference type="GO" id="GO:0016787">
    <property type="term" value="F:hydrolase activity"/>
    <property type="evidence" value="ECO:0007669"/>
    <property type="project" value="UniProtKB-KW"/>
</dbReference>
<dbReference type="PANTHER" id="PTHR22946">
    <property type="entry name" value="DIENELACTONE HYDROLASE DOMAIN-CONTAINING PROTEIN-RELATED"/>
    <property type="match status" value="1"/>
</dbReference>
<dbReference type="Proteomes" id="UP001244011">
    <property type="component" value="Unassembled WGS sequence"/>
</dbReference>
<comment type="caution">
    <text evidence="3">The sequence shown here is derived from an EMBL/GenBank/DDBJ whole genome shotgun (WGS) entry which is preliminary data.</text>
</comment>
<dbReference type="Gene3D" id="3.40.50.1820">
    <property type="entry name" value="alpha/beta hydrolase"/>
    <property type="match status" value="1"/>
</dbReference>
<dbReference type="InterPro" id="IPR029058">
    <property type="entry name" value="AB_hydrolase_fold"/>
</dbReference>
<dbReference type="Pfam" id="PF12697">
    <property type="entry name" value="Abhydrolase_6"/>
    <property type="match status" value="1"/>
</dbReference>
<evidence type="ECO:0000313" key="3">
    <source>
        <dbReference type="EMBL" id="KAK1765292.1"/>
    </source>
</evidence>
<dbReference type="AlphaFoldDB" id="A0AAJ0BYB6"/>